<evidence type="ECO:0000313" key="3">
    <source>
        <dbReference type="EMBL" id="NVP02945.1"/>
    </source>
</evidence>
<dbReference type="FunFam" id="3.40.50.2000:FF:000119">
    <property type="entry name" value="Glycosyl transferase group 1"/>
    <property type="match status" value="1"/>
</dbReference>
<protein>
    <submittedName>
        <fullName evidence="3">Glycosyltransferase</fullName>
    </submittedName>
</protein>
<dbReference type="Proteomes" id="UP000533429">
    <property type="component" value="Unassembled WGS sequence"/>
</dbReference>
<evidence type="ECO:0000256" key="1">
    <source>
        <dbReference type="ARBA" id="ARBA00022679"/>
    </source>
</evidence>
<dbReference type="PANTHER" id="PTHR46401:SF2">
    <property type="entry name" value="GLYCOSYLTRANSFERASE WBBK-RELATED"/>
    <property type="match status" value="1"/>
</dbReference>
<organism evidence="3 4">
    <name type="scientific">Photobacterium damselae subsp. damselae</name>
    <name type="common">Listonella damsela</name>
    <dbReference type="NCBI Taxonomy" id="85581"/>
    <lineage>
        <taxon>Bacteria</taxon>
        <taxon>Pseudomonadati</taxon>
        <taxon>Pseudomonadota</taxon>
        <taxon>Gammaproteobacteria</taxon>
        <taxon>Vibrionales</taxon>
        <taxon>Vibrionaceae</taxon>
        <taxon>Photobacterium</taxon>
    </lineage>
</organism>
<comment type="caution">
    <text evidence="3">The sequence shown here is derived from an EMBL/GenBank/DDBJ whole genome shotgun (WGS) entry which is preliminary data.</text>
</comment>
<sequence length="1009" mass="114911">MRIVIDLQGKQSSGSKNRGIGRYSLAISQAIVRNKKDHEVIIVLSSLFPNEIDVIKNEFKHLLPPENIVIWDGIDGSSYLNETTALRKSAELSRELFLKGLDPDVIYITSLFEGLGEPVITSIGTILSDIPVAATLYDLIPLIHEKPYLDTPSVKSWYLDKIEHLKQADLLLAISESSRQEALEYLDSEAENVVNIGTAADPQFKKIELSTVQKKTLLKRYNIKYDFLMYTGGIDLRKNIEGLIRSYALLPQQLRNKHQLAIVCSINEYQKNELETLIKKLGLGNDEIIFTGFIPEEDLVYLYNACKAFVFPSWHEGFGLPVLEAMHCGAPVIAANTSSLPEVVGIEDALFDPYDDQEIADKIELVLTDNQFRKKLCEHSLKQCLTFSWDNSAKKAIAAFEKLPKKSKPEISVSKRLKLAYISPLPPERSGIADYSADLLKELYCYYDIDVVVEQETISCPWINKYCSVIDSAHLRANAEDYDRILYHFGNSEFHQHMFNLLIDVPGTVVLHDFYLSGAINYMDATGYDNFSFEDELFYSHGNDPFIQDKIDLVREYPCNRKVLDYANGVIVHSENSIKLAKEWYGKTYANDWQVIPLLRKIATVNHKDIIRQRLNIPNNAVVIASFGIMYQTKLNLELIKAWLDSSLSADENCYLIFVGGKDRSGYGYALEQLVKSSEYSSRVIFTDWTDEQTFKDYLSITDIGVQLRSISRGETSAAVLDCMNYGIATIVNANGSMSELPQDSVYMLEDEFRLKDLITALESLVNDESKRKKISSKAALTVKKNHSPEICALQYVEAIEAYNKKITIKKEGLVELKTKVKALEEQTHQFWLSAKEAEAKTHQFWLSAKEAEAKTHQFWLSTTEAEANTHQFWLSATEAHEKNNAILNSNSWRLMKPFRLMKVKSQWAKQGIKSWLMFTPGCRPRRVLKKSILVTKRIIISRPYLLKPSLKVLGYFPSLKQRLKLITSRDVVSNSITNIELSNRANDIYQNIMFKKSFQNKANNENCN</sequence>
<dbReference type="CDD" id="cd03801">
    <property type="entry name" value="GT4_PimA-like"/>
    <property type="match status" value="1"/>
</dbReference>
<dbReference type="InterPro" id="IPR001296">
    <property type="entry name" value="Glyco_trans_1"/>
</dbReference>
<dbReference type="SUPFAM" id="SSF53756">
    <property type="entry name" value="UDP-Glycosyltransferase/glycogen phosphorylase"/>
    <property type="match status" value="2"/>
</dbReference>
<proteinExistence type="predicted"/>
<name>A0A850R383_PHODD</name>
<reference evidence="3 4" key="1">
    <citation type="submission" date="2020-06" db="EMBL/GenBank/DDBJ databases">
        <title>Photobacterium damselae subsp. damselae comparative genomics.</title>
        <authorList>
            <person name="Osorio C.R."/>
        </authorList>
    </citation>
    <scope>NUCLEOTIDE SEQUENCE [LARGE SCALE GENOMIC DNA]</scope>
    <source>
        <strain evidence="3 4">TW250/03</strain>
    </source>
</reference>
<accession>A0A850R383</accession>
<feature type="domain" description="Glycosyl transferase family 1" evidence="2">
    <location>
        <begin position="224"/>
        <end position="378"/>
    </location>
</feature>
<evidence type="ECO:0000313" key="4">
    <source>
        <dbReference type="Proteomes" id="UP000533429"/>
    </source>
</evidence>
<dbReference type="EMBL" id="JABXOR010001442">
    <property type="protein sequence ID" value="NVP02945.1"/>
    <property type="molecule type" value="Genomic_DNA"/>
</dbReference>
<dbReference type="GO" id="GO:0016757">
    <property type="term" value="F:glycosyltransferase activity"/>
    <property type="evidence" value="ECO:0007669"/>
    <property type="project" value="InterPro"/>
</dbReference>
<evidence type="ECO:0000259" key="2">
    <source>
        <dbReference type="Pfam" id="PF00534"/>
    </source>
</evidence>
<dbReference type="PANTHER" id="PTHR46401">
    <property type="entry name" value="GLYCOSYLTRANSFERASE WBBK-RELATED"/>
    <property type="match status" value="1"/>
</dbReference>
<keyword evidence="1 3" id="KW-0808">Transferase</keyword>
<gene>
    <name evidence="3" type="ORF">HWA77_22300</name>
</gene>
<dbReference type="Gene3D" id="3.40.50.2000">
    <property type="entry name" value="Glycogen Phosphorylase B"/>
    <property type="match status" value="3"/>
</dbReference>
<dbReference type="Pfam" id="PF00534">
    <property type="entry name" value="Glycos_transf_1"/>
    <property type="match status" value="2"/>
</dbReference>
<dbReference type="AlphaFoldDB" id="A0A850R383"/>
<feature type="domain" description="Glycosyl transferase family 1" evidence="2">
    <location>
        <begin position="608"/>
        <end position="779"/>
    </location>
</feature>
<dbReference type="CDD" id="cd03809">
    <property type="entry name" value="GT4_MtfB-like"/>
    <property type="match status" value="1"/>
</dbReference>
<dbReference type="GO" id="GO:0009103">
    <property type="term" value="P:lipopolysaccharide biosynthetic process"/>
    <property type="evidence" value="ECO:0007669"/>
    <property type="project" value="TreeGrafter"/>
</dbReference>